<dbReference type="RefSeq" id="WP_161096721.1">
    <property type="nucleotide sequence ID" value="NZ_WWCW01000027.1"/>
</dbReference>
<dbReference type="AlphaFoldDB" id="A0A845FZU2"/>
<evidence type="ECO:0000313" key="2">
    <source>
        <dbReference type="EMBL" id="MYM87594.1"/>
    </source>
</evidence>
<evidence type="ECO:0000313" key="3">
    <source>
        <dbReference type="Proteomes" id="UP000470302"/>
    </source>
</evidence>
<comment type="caution">
    <text evidence="2">The sequence shown here is derived from an EMBL/GenBank/DDBJ whole genome shotgun (WGS) entry which is preliminary data.</text>
</comment>
<dbReference type="EMBL" id="WWCW01000027">
    <property type="protein sequence ID" value="MYM87594.1"/>
    <property type="molecule type" value="Genomic_DNA"/>
</dbReference>
<reference evidence="2 3" key="1">
    <citation type="submission" date="2020-01" db="EMBL/GenBank/DDBJ databases">
        <title>Novel species isolated from a subtropical stream in China.</title>
        <authorList>
            <person name="Lu H."/>
        </authorList>
    </citation>
    <scope>NUCLEOTIDE SEQUENCE [LARGE SCALE GENOMIC DNA]</scope>
    <source>
        <strain evidence="2 3">FT82W</strain>
    </source>
</reference>
<gene>
    <name evidence="2" type="ORF">GTP91_10420</name>
</gene>
<feature type="signal peptide" evidence="1">
    <location>
        <begin position="1"/>
        <end position="20"/>
    </location>
</feature>
<accession>A0A845FZU2</accession>
<keyword evidence="1" id="KW-0732">Signal</keyword>
<protein>
    <recommendedName>
        <fullName evidence="4">DUF4348 domain-containing protein</fullName>
    </recommendedName>
</protein>
<name>A0A845FZU2_9BURK</name>
<proteinExistence type="predicted"/>
<sequence length="158" mass="17342">MKPSLLVIAFLAMFSMNAVRADPDRQPPANACSTKNKSALRAQLLKVPAADDAWHLAELLMCGAKTPVNVAYLRRHMPPKIKDSTFDTDGKEQVSVIKVDAALIDSLLTNEASVEAELDVSDDEINLQYQPNEACINRRTLRYGKGTWRLAAIGDACD</sequence>
<dbReference type="Proteomes" id="UP000470302">
    <property type="component" value="Unassembled WGS sequence"/>
</dbReference>
<evidence type="ECO:0000256" key="1">
    <source>
        <dbReference type="SAM" id="SignalP"/>
    </source>
</evidence>
<feature type="chain" id="PRO_5032523090" description="DUF4348 domain-containing protein" evidence="1">
    <location>
        <begin position="21"/>
        <end position="158"/>
    </location>
</feature>
<evidence type="ECO:0008006" key="4">
    <source>
        <dbReference type="Google" id="ProtNLM"/>
    </source>
</evidence>
<organism evidence="2 3">
    <name type="scientific">Duganella vulcania</name>
    <dbReference type="NCBI Taxonomy" id="2692166"/>
    <lineage>
        <taxon>Bacteria</taxon>
        <taxon>Pseudomonadati</taxon>
        <taxon>Pseudomonadota</taxon>
        <taxon>Betaproteobacteria</taxon>
        <taxon>Burkholderiales</taxon>
        <taxon>Oxalobacteraceae</taxon>
        <taxon>Telluria group</taxon>
        <taxon>Duganella</taxon>
    </lineage>
</organism>